<evidence type="ECO:0000256" key="1">
    <source>
        <dbReference type="ARBA" id="ARBA00022801"/>
    </source>
</evidence>
<protein>
    <submittedName>
        <fullName evidence="3">Sortase</fullName>
    </submittedName>
</protein>
<dbReference type="Proteomes" id="UP000249986">
    <property type="component" value="Unassembled WGS sequence"/>
</dbReference>
<gene>
    <name evidence="3" type="ORF">NCTC10719_01144</name>
</gene>
<dbReference type="InterPro" id="IPR005754">
    <property type="entry name" value="Sortase"/>
</dbReference>
<feature type="active site" description="Acyl-thioester intermediate" evidence="2">
    <location>
        <position position="183"/>
    </location>
</feature>
<dbReference type="GO" id="GO:0016787">
    <property type="term" value="F:hydrolase activity"/>
    <property type="evidence" value="ECO:0007669"/>
    <property type="project" value="UniProtKB-KW"/>
</dbReference>
<dbReference type="RefSeq" id="WP_003453267.1">
    <property type="nucleotide sequence ID" value="NZ_CATNYS010000021.1"/>
</dbReference>
<keyword evidence="1" id="KW-0378">Hydrolase</keyword>
<name>A0A2X2YG37_CLOPF</name>
<dbReference type="SUPFAM" id="SSF63817">
    <property type="entry name" value="Sortase"/>
    <property type="match status" value="1"/>
</dbReference>
<dbReference type="EMBL" id="UAWG01000005">
    <property type="protein sequence ID" value="SQB59435.1"/>
    <property type="molecule type" value="Genomic_DNA"/>
</dbReference>
<sequence length="198" mass="22386">MKKILVILILIGISLISVASYIDYKDNNIKNDLISNYENNSSIDNFIEKENDNIENKVSNKFEYKEETINSKRTNVIGILEIKSIGLKAPIVLGEENLDYVVAKYRSSANFGQAGNVILAGHNNMKGSIFKNLYKVKIGDIIEIKTDNNIYKYKLTERVIVNPSDSSLLTQDISKKEITLITCINRAKERLILKGKII</sequence>
<evidence type="ECO:0000313" key="4">
    <source>
        <dbReference type="Proteomes" id="UP000249986"/>
    </source>
</evidence>
<dbReference type="CDD" id="cd06166">
    <property type="entry name" value="Sortase_D_2"/>
    <property type="match status" value="1"/>
</dbReference>
<dbReference type="InterPro" id="IPR042000">
    <property type="entry name" value="Sortase_D_2"/>
</dbReference>
<accession>A0A2X2YG37</accession>
<reference evidence="3 4" key="1">
    <citation type="submission" date="2018-06" db="EMBL/GenBank/DDBJ databases">
        <authorList>
            <consortium name="Pathogen Informatics"/>
            <person name="Doyle S."/>
        </authorList>
    </citation>
    <scope>NUCLEOTIDE SEQUENCE [LARGE SCALE GENOMIC DNA]</scope>
    <source>
        <strain evidence="3 4">NCTC10719</strain>
    </source>
</reference>
<evidence type="ECO:0000256" key="2">
    <source>
        <dbReference type="PIRSR" id="PIRSR605754-1"/>
    </source>
</evidence>
<evidence type="ECO:0000313" key="3">
    <source>
        <dbReference type="EMBL" id="SQB59435.1"/>
    </source>
</evidence>
<dbReference type="AlphaFoldDB" id="A0A2X2YG37"/>
<feature type="active site" description="Proton donor/acceptor" evidence="2">
    <location>
        <position position="122"/>
    </location>
</feature>
<organism evidence="3 4">
    <name type="scientific">Clostridium perfringens</name>
    <dbReference type="NCBI Taxonomy" id="1502"/>
    <lineage>
        <taxon>Bacteria</taxon>
        <taxon>Bacillati</taxon>
        <taxon>Bacillota</taxon>
        <taxon>Clostridia</taxon>
        <taxon>Eubacteriales</taxon>
        <taxon>Clostridiaceae</taxon>
        <taxon>Clostridium</taxon>
    </lineage>
</organism>
<dbReference type="NCBIfam" id="TIGR01076">
    <property type="entry name" value="sortase_fam"/>
    <property type="match status" value="1"/>
</dbReference>
<dbReference type="Pfam" id="PF04203">
    <property type="entry name" value="Sortase"/>
    <property type="match status" value="1"/>
</dbReference>
<dbReference type="Gene3D" id="2.40.260.10">
    <property type="entry name" value="Sortase"/>
    <property type="match status" value="1"/>
</dbReference>
<dbReference type="InterPro" id="IPR023365">
    <property type="entry name" value="Sortase_dom-sf"/>
</dbReference>
<proteinExistence type="predicted"/>